<dbReference type="InterPro" id="IPR038135">
    <property type="entry name" value="Methylthiotransferase_N_sf"/>
</dbReference>
<dbReference type="SFLD" id="SFLDG01082">
    <property type="entry name" value="B12-binding_domain_containing"/>
    <property type="match status" value="1"/>
</dbReference>
<dbReference type="NCBIfam" id="TIGR00089">
    <property type="entry name" value="MiaB/RimO family radical SAM methylthiotransferase"/>
    <property type="match status" value="1"/>
</dbReference>
<feature type="domain" description="MTTase N-terminal" evidence="9">
    <location>
        <begin position="4"/>
        <end position="119"/>
    </location>
</feature>
<evidence type="ECO:0000256" key="4">
    <source>
        <dbReference type="ARBA" id="ARBA00022679"/>
    </source>
</evidence>
<evidence type="ECO:0000256" key="1">
    <source>
        <dbReference type="ARBA" id="ARBA00001966"/>
    </source>
</evidence>
<evidence type="ECO:0000256" key="5">
    <source>
        <dbReference type="ARBA" id="ARBA00022691"/>
    </source>
</evidence>
<gene>
    <name evidence="11" type="ORF">DESPIGER_1052</name>
</gene>
<dbReference type="SUPFAM" id="SSF102114">
    <property type="entry name" value="Radical SAM enzymes"/>
    <property type="match status" value="1"/>
</dbReference>
<dbReference type="InterPro" id="IPR013848">
    <property type="entry name" value="Methylthiotransferase_N"/>
</dbReference>
<keyword evidence="8" id="KW-0411">Iron-sulfur</keyword>
<dbReference type="AlphaFoldDB" id="A0A1K1LDX6"/>
<evidence type="ECO:0000313" key="12">
    <source>
        <dbReference type="Proteomes" id="UP000186323"/>
    </source>
</evidence>
<dbReference type="InterPro" id="IPR005840">
    <property type="entry name" value="Ribosomal_uS12_MeSTrfase_RimO"/>
</dbReference>
<protein>
    <submittedName>
        <fullName evidence="11">tRNA-t(6)A37 methylthiotransferase</fullName>
    </submittedName>
</protein>
<dbReference type="PANTHER" id="PTHR43837">
    <property type="entry name" value="RIBOSOMAL PROTEIN S12 METHYLTHIOTRANSFERASE RIMO"/>
    <property type="match status" value="1"/>
</dbReference>
<evidence type="ECO:0000256" key="2">
    <source>
        <dbReference type="ARBA" id="ARBA00022485"/>
    </source>
</evidence>
<dbReference type="PANTHER" id="PTHR43837:SF1">
    <property type="entry name" value="RIBOSOMAL PROTEIN US12 METHYLTHIOTRANSFERASE RIMO"/>
    <property type="match status" value="1"/>
</dbReference>
<dbReference type="InterPro" id="IPR007197">
    <property type="entry name" value="rSAM"/>
</dbReference>
<keyword evidence="6" id="KW-0479">Metal-binding</keyword>
<dbReference type="SMART" id="SM00729">
    <property type="entry name" value="Elp3"/>
    <property type="match status" value="1"/>
</dbReference>
<keyword evidence="7" id="KW-0408">Iron</keyword>
<dbReference type="InterPro" id="IPR006638">
    <property type="entry name" value="Elp3/MiaA/NifB-like_rSAM"/>
</dbReference>
<sequence length="448" mass="49948">MQAWKFFFITFGCKVNQYETQSLREAWQARGGVECDDPAQADVVCVNSCAITARGERDARNAVFRLRRAAPAARLILTGCAARLFEDFRRHGHEDCVQPDLVLPQGDKRLLLAGPWTEEARAPAEETRAPSYPPFAISGFRRARPVLKVQDGCQHRCTYCIVPLTRGRCLSRPPEDVIAEARRLLLAGHAEIMISGINLRQYGRDHAAFGDFWSLLRRLDAALAPEFAGRGRFRISSLEPSQLDDEGVETLMSCRMLCPQLHISLQHASQPVLRRMGRGHYTAAMLQRAVERLRAHWPVMGLGADIIAGFPGEREEDVACLLDFVRETPFSCAHVFPYSRRPGTAADRFDGHLPQQVKQERAARVRAAVEERRQAFWQAQLALPRMLLAADSPAPGQAPARRRKAVKGVNEFYVPCILPAGAHPGRDLLAVRPLSVTDKGLLVEPLAD</sequence>
<dbReference type="InterPro" id="IPR020612">
    <property type="entry name" value="Methylthiotransferase_CS"/>
</dbReference>
<evidence type="ECO:0000313" key="11">
    <source>
        <dbReference type="EMBL" id="SFV72915.1"/>
    </source>
</evidence>
<dbReference type="InterPro" id="IPR058240">
    <property type="entry name" value="rSAM_sf"/>
</dbReference>
<feature type="domain" description="Radical SAM core" evidence="10">
    <location>
        <begin position="139"/>
        <end position="379"/>
    </location>
</feature>
<dbReference type="InterPro" id="IPR023404">
    <property type="entry name" value="rSAM_horseshoe"/>
</dbReference>
<keyword evidence="4 11" id="KW-0808">Transferase</keyword>
<keyword evidence="2" id="KW-0004">4Fe-4S</keyword>
<dbReference type="Pfam" id="PF04055">
    <property type="entry name" value="Radical_SAM"/>
    <property type="match status" value="1"/>
</dbReference>
<keyword evidence="3" id="KW-0963">Cytoplasm</keyword>
<dbReference type="PROSITE" id="PS51918">
    <property type="entry name" value="RADICAL_SAM"/>
    <property type="match status" value="1"/>
</dbReference>
<organism evidence="11 12">
    <name type="scientific">Desulfovibrio piger</name>
    <dbReference type="NCBI Taxonomy" id="901"/>
    <lineage>
        <taxon>Bacteria</taxon>
        <taxon>Pseudomonadati</taxon>
        <taxon>Thermodesulfobacteriota</taxon>
        <taxon>Desulfovibrionia</taxon>
        <taxon>Desulfovibrionales</taxon>
        <taxon>Desulfovibrionaceae</taxon>
        <taxon>Desulfovibrio</taxon>
    </lineage>
</organism>
<dbReference type="PROSITE" id="PS01278">
    <property type="entry name" value="MTTASE_RADICAL"/>
    <property type="match status" value="1"/>
</dbReference>
<keyword evidence="12" id="KW-1185">Reference proteome</keyword>
<dbReference type="GO" id="GO:0005829">
    <property type="term" value="C:cytosol"/>
    <property type="evidence" value="ECO:0007669"/>
    <property type="project" value="TreeGrafter"/>
</dbReference>
<proteinExistence type="predicted"/>
<dbReference type="Gene3D" id="3.80.30.20">
    <property type="entry name" value="tm_1862 like domain"/>
    <property type="match status" value="1"/>
</dbReference>
<dbReference type="Proteomes" id="UP000186323">
    <property type="component" value="Chromosome I"/>
</dbReference>
<dbReference type="OrthoDB" id="9805215at2"/>
<evidence type="ECO:0000256" key="3">
    <source>
        <dbReference type="ARBA" id="ARBA00022490"/>
    </source>
</evidence>
<dbReference type="SFLD" id="SFLDS00029">
    <property type="entry name" value="Radical_SAM"/>
    <property type="match status" value="1"/>
</dbReference>
<evidence type="ECO:0000259" key="10">
    <source>
        <dbReference type="PROSITE" id="PS51918"/>
    </source>
</evidence>
<dbReference type="PROSITE" id="PS51449">
    <property type="entry name" value="MTTASE_N"/>
    <property type="match status" value="1"/>
</dbReference>
<reference evidence="12" key="1">
    <citation type="submission" date="2016-10" db="EMBL/GenBank/DDBJ databases">
        <authorList>
            <person name="Wegmann U."/>
        </authorList>
    </citation>
    <scope>NUCLEOTIDE SEQUENCE [LARGE SCALE GENOMIC DNA]</scope>
</reference>
<comment type="cofactor">
    <cofactor evidence="1">
        <name>[4Fe-4S] cluster</name>
        <dbReference type="ChEBI" id="CHEBI:49883"/>
    </cofactor>
</comment>
<dbReference type="InterPro" id="IPR005839">
    <property type="entry name" value="Methylthiotransferase"/>
</dbReference>
<accession>A0A1K1LDX6</accession>
<dbReference type="KEGG" id="dpg:DESPIGER_1052"/>
<dbReference type="GO" id="GO:0006400">
    <property type="term" value="P:tRNA modification"/>
    <property type="evidence" value="ECO:0007669"/>
    <property type="project" value="InterPro"/>
</dbReference>
<dbReference type="Gene3D" id="3.40.50.12160">
    <property type="entry name" value="Methylthiotransferase, N-terminal domain"/>
    <property type="match status" value="1"/>
</dbReference>
<evidence type="ECO:0000259" key="9">
    <source>
        <dbReference type="PROSITE" id="PS51449"/>
    </source>
</evidence>
<dbReference type="EMBL" id="LT630450">
    <property type="protein sequence ID" value="SFV72915.1"/>
    <property type="molecule type" value="Genomic_DNA"/>
</dbReference>
<keyword evidence="5" id="KW-0949">S-adenosyl-L-methionine</keyword>
<dbReference type="GO" id="GO:0046872">
    <property type="term" value="F:metal ion binding"/>
    <property type="evidence" value="ECO:0007669"/>
    <property type="project" value="UniProtKB-KW"/>
</dbReference>
<dbReference type="GO" id="GO:0051539">
    <property type="term" value="F:4 iron, 4 sulfur cluster binding"/>
    <property type="evidence" value="ECO:0007669"/>
    <property type="project" value="UniProtKB-KW"/>
</dbReference>
<evidence type="ECO:0000256" key="7">
    <source>
        <dbReference type="ARBA" id="ARBA00023004"/>
    </source>
</evidence>
<dbReference type="Pfam" id="PF00919">
    <property type="entry name" value="UPF0004"/>
    <property type="match status" value="1"/>
</dbReference>
<dbReference type="RefSeq" id="WP_072333981.1">
    <property type="nucleotide sequence ID" value="NZ_DBGAMW010000098.1"/>
</dbReference>
<evidence type="ECO:0000256" key="8">
    <source>
        <dbReference type="ARBA" id="ARBA00023014"/>
    </source>
</evidence>
<evidence type="ECO:0000256" key="6">
    <source>
        <dbReference type="ARBA" id="ARBA00022723"/>
    </source>
</evidence>
<name>A0A1K1LDX6_9BACT</name>
<dbReference type="GO" id="GO:0035599">
    <property type="term" value="F:aspartic acid methylthiotransferase activity"/>
    <property type="evidence" value="ECO:0007669"/>
    <property type="project" value="TreeGrafter"/>
</dbReference>